<comment type="caution">
    <text evidence="4">The sequence shown here is derived from an EMBL/GenBank/DDBJ whole genome shotgun (WGS) entry which is preliminary data.</text>
</comment>
<feature type="transmembrane region" description="Helical" evidence="2">
    <location>
        <begin position="46"/>
        <end position="62"/>
    </location>
</feature>
<dbReference type="RefSeq" id="WP_386819034.1">
    <property type="nucleotide sequence ID" value="NZ_JBHUIT010000003.1"/>
</dbReference>
<dbReference type="Pfam" id="PF02397">
    <property type="entry name" value="Bac_transf"/>
    <property type="match status" value="1"/>
</dbReference>
<dbReference type="Proteomes" id="UP001597375">
    <property type="component" value="Unassembled WGS sequence"/>
</dbReference>
<keyword evidence="4" id="KW-0808">Transferase</keyword>
<dbReference type="PANTHER" id="PTHR30576:SF0">
    <property type="entry name" value="UNDECAPRENYL-PHOSPHATE N-ACETYLGALACTOSAMINYL 1-PHOSPHATE TRANSFERASE-RELATED"/>
    <property type="match status" value="1"/>
</dbReference>
<evidence type="ECO:0000256" key="1">
    <source>
        <dbReference type="ARBA" id="ARBA00006464"/>
    </source>
</evidence>
<dbReference type="PANTHER" id="PTHR30576">
    <property type="entry name" value="COLANIC BIOSYNTHESIS UDP-GLUCOSE LIPID CARRIER TRANSFERASE"/>
    <property type="match status" value="1"/>
</dbReference>
<keyword evidence="2" id="KW-0812">Transmembrane</keyword>
<proteinExistence type="inferred from homology"/>
<organism evidence="4 5">
    <name type="scientific">Luteolibacter algae</name>
    <dbReference type="NCBI Taxonomy" id="454151"/>
    <lineage>
        <taxon>Bacteria</taxon>
        <taxon>Pseudomonadati</taxon>
        <taxon>Verrucomicrobiota</taxon>
        <taxon>Verrucomicrobiia</taxon>
        <taxon>Verrucomicrobiales</taxon>
        <taxon>Verrucomicrobiaceae</taxon>
        <taxon>Luteolibacter</taxon>
    </lineage>
</organism>
<feature type="transmembrane region" description="Helical" evidence="2">
    <location>
        <begin position="12"/>
        <end position="34"/>
    </location>
</feature>
<keyword evidence="2" id="KW-0472">Membrane</keyword>
<comment type="similarity">
    <text evidence="1">Belongs to the bacterial sugar transferase family.</text>
</comment>
<dbReference type="GO" id="GO:0016740">
    <property type="term" value="F:transferase activity"/>
    <property type="evidence" value="ECO:0007669"/>
    <property type="project" value="UniProtKB-KW"/>
</dbReference>
<gene>
    <name evidence="4" type="ORF">ACFSSA_05360</name>
</gene>
<accession>A0ABW5D6T8</accession>
<evidence type="ECO:0000259" key="3">
    <source>
        <dbReference type="Pfam" id="PF02397"/>
    </source>
</evidence>
<feature type="transmembrane region" description="Helical" evidence="2">
    <location>
        <begin position="82"/>
        <end position="100"/>
    </location>
</feature>
<dbReference type="InterPro" id="IPR003362">
    <property type="entry name" value="Bact_transf"/>
</dbReference>
<evidence type="ECO:0000313" key="5">
    <source>
        <dbReference type="Proteomes" id="UP001597375"/>
    </source>
</evidence>
<protein>
    <submittedName>
        <fullName evidence="4">Sugar transferase</fullName>
    </submittedName>
</protein>
<sequence>MISSRERGFFQILVGLQVGLISTIYWGWYVILFYGVHGSPASFQSYVKYSIVIVMALIIEAVSRPTALRLSPGRVRKVAFPVARRQSIWIVASVMTLLVLSKDLAMSRIFFGGLILLSFTALFLTNRFIIRWAMNFDSKWFSKWKLRTMVLGPKEWCDSVIPDLILNKGMLDLKRVVWTDDENESKDYTKLVAEQPIDMLVMPPRHLPDKTVISLLRAGDKLGYRCWLPLELTRRYGRRFDLQKTGRLDVLSPPAEPLENVSNQVIKRCADIVFSLVMICTVIPPLCLLVWAIHRKYSPGPLFFKQDRVGKNGETFKVYKFRTLHVANGDETQQVTKSDNRIFKGGGMLRKTSIDEMPQFFNVLLGDMSVVGPRPHMEQHDEVFREIFERYGVRRYVKPGVTGLAQVKGYRGEVNRPLDLRNRARLDNFYVSHWDLSMDLKIVMMTGLSMVKPPKTAY</sequence>
<keyword evidence="2" id="KW-1133">Transmembrane helix</keyword>
<feature type="transmembrane region" description="Helical" evidence="2">
    <location>
        <begin position="272"/>
        <end position="293"/>
    </location>
</feature>
<feature type="transmembrane region" description="Helical" evidence="2">
    <location>
        <begin position="106"/>
        <end position="124"/>
    </location>
</feature>
<evidence type="ECO:0000256" key="2">
    <source>
        <dbReference type="SAM" id="Phobius"/>
    </source>
</evidence>
<name>A0ABW5D6T8_9BACT</name>
<dbReference type="EMBL" id="JBHUIT010000003">
    <property type="protein sequence ID" value="MFD2256098.1"/>
    <property type="molecule type" value="Genomic_DNA"/>
</dbReference>
<reference evidence="5" key="1">
    <citation type="journal article" date="2019" name="Int. J. Syst. Evol. Microbiol.">
        <title>The Global Catalogue of Microorganisms (GCM) 10K type strain sequencing project: providing services to taxonomists for standard genome sequencing and annotation.</title>
        <authorList>
            <consortium name="The Broad Institute Genomics Platform"/>
            <consortium name="The Broad Institute Genome Sequencing Center for Infectious Disease"/>
            <person name="Wu L."/>
            <person name="Ma J."/>
        </authorList>
    </citation>
    <scope>NUCLEOTIDE SEQUENCE [LARGE SCALE GENOMIC DNA]</scope>
    <source>
        <strain evidence="5">CGMCC 4.7106</strain>
    </source>
</reference>
<keyword evidence="5" id="KW-1185">Reference proteome</keyword>
<feature type="domain" description="Bacterial sugar transferase" evidence="3">
    <location>
        <begin position="267"/>
        <end position="451"/>
    </location>
</feature>
<evidence type="ECO:0000313" key="4">
    <source>
        <dbReference type="EMBL" id="MFD2256098.1"/>
    </source>
</evidence>